<reference evidence="2 3" key="1">
    <citation type="submission" date="2018-02" db="EMBL/GenBank/DDBJ databases">
        <title>Draft genome of wild Prunus yedoensis var. nudiflora.</title>
        <authorList>
            <person name="Baek S."/>
            <person name="Kim J.-H."/>
            <person name="Choi K."/>
            <person name="Kim G.-B."/>
            <person name="Cho A."/>
            <person name="Jang H."/>
            <person name="Shin C.-H."/>
            <person name="Yu H.-J."/>
            <person name="Mun J.-H."/>
        </authorList>
    </citation>
    <scope>NUCLEOTIDE SEQUENCE [LARGE SCALE GENOMIC DNA]</scope>
    <source>
        <strain evidence="3">cv. Jeju island</strain>
        <tissue evidence="2">Leaf</tissue>
    </source>
</reference>
<proteinExistence type="predicted"/>
<comment type="caution">
    <text evidence="2">The sequence shown here is derived from an EMBL/GenBank/DDBJ whole genome shotgun (WGS) entry which is preliminary data.</text>
</comment>
<evidence type="ECO:0000313" key="2">
    <source>
        <dbReference type="EMBL" id="PQQ18672.1"/>
    </source>
</evidence>
<keyword evidence="3" id="KW-1185">Reference proteome</keyword>
<organism evidence="2 3">
    <name type="scientific">Prunus yedoensis var. nudiflora</name>
    <dbReference type="NCBI Taxonomy" id="2094558"/>
    <lineage>
        <taxon>Eukaryota</taxon>
        <taxon>Viridiplantae</taxon>
        <taxon>Streptophyta</taxon>
        <taxon>Embryophyta</taxon>
        <taxon>Tracheophyta</taxon>
        <taxon>Spermatophyta</taxon>
        <taxon>Magnoliopsida</taxon>
        <taxon>eudicotyledons</taxon>
        <taxon>Gunneridae</taxon>
        <taxon>Pentapetalae</taxon>
        <taxon>rosids</taxon>
        <taxon>fabids</taxon>
        <taxon>Rosales</taxon>
        <taxon>Rosaceae</taxon>
        <taxon>Amygdaloideae</taxon>
        <taxon>Amygdaleae</taxon>
        <taxon>Prunus</taxon>
    </lineage>
</organism>
<feature type="compositionally biased region" description="Basic and acidic residues" evidence="1">
    <location>
        <begin position="44"/>
        <end position="59"/>
    </location>
</feature>
<name>A0A314ZAG2_PRUYE</name>
<evidence type="ECO:0000313" key="3">
    <source>
        <dbReference type="Proteomes" id="UP000250321"/>
    </source>
</evidence>
<evidence type="ECO:0000256" key="1">
    <source>
        <dbReference type="SAM" id="MobiDB-lite"/>
    </source>
</evidence>
<dbReference type="EMBL" id="PJQY01000099">
    <property type="protein sequence ID" value="PQQ18672.1"/>
    <property type="molecule type" value="Genomic_DNA"/>
</dbReference>
<feature type="compositionally biased region" description="Basic and acidic residues" evidence="1">
    <location>
        <begin position="1"/>
        <end position="10"/>
    </location>
</feature>
<dbReference type="Proteomes" id="UP000250321">
    <property type="component" value="Unassembled WGS sequence"/>
</dbReference>
<gene>
    <name evidence="2" type="ORF">Pyn_30029</name>
</gene>
<dbReference type="AlphaFoldDB" id="A0A314ZAG2"/>
<protein>
    <submittedName>
        <fullName evidence="2">Uncharacterized protein</fullName>
    </submittedName>
</protein>
<sequence length="59" mass="6556">MQAKPSHAEKPAPQAEGLLEYSRERCRKMKKREAKVGSSEEPGGEDKPDSEGRKGRTES</sequence>
<feature type="region of interest" description="Disordered" evidence="1">
    <location>
        <begin position="1"/>
        <end position="59"/>
    </location>
</feature>
<accession>A0A314ZAG2</accession>